<dbReference type="InterPro" id="IPR045864">
    <property type="entry name" value="aa-tRNA-synth_II/BPL/LPL"/>
</dbReference>
<evidence type="ECO:0000259" key="7">
    <source>
        <dbReference type="PROSITE" id="PS51733"/>
    </source>
</evidence>
<dbReference type="Pfam" id="PF21948">
    <property type="entry name" value="LplA-B_cat"/>
    <property type="match status" value="1"/>
</dbReference>
<dbReference type="GO" id="GO:0033819">
    <property type="term" value="F:lipoyl(octanoyl) transferase activity"/>
    <property type="evidence" value="ECO:0007669"/>
    <property type="project" value="UniProtKB-EC"/>
</dbReference>
<comment type="similarity">
    <text evidence="5">Belongs to the LipB family.</text>
</comment>
<feature type="active site" description="Acyl-thioester intermediate" evidence="5">
    <location>
        <position position="194"/>
    </location>
</feature>
<dbReference type="GO" id="GO:0009249">
    <property type="term" value="P:protein lipoylation"/>
    <property type="evidence" value="ECO:0007669"/>
    <property type="project" value="InterPro"/>
</dbReference>
<dbReference type="Proteomes" id="UP000194837">
    <property type="component" value="Unassembled WGS sequence"/>
</dbReference>
<proteinExistence type="inferred from homology"/>
<dbReference type="InterPro" id="IPR020605">
    <property type="entry name" value="Octanoyltransferase_CS"/>
</dbReference>
<evidence type="ECO:0000256" key="5">
    <source>
        <dbReference type="HAMAP-Rule" id="MF_00013"/>
    </source>
</evidence>
<dbReference type="InterPro" id="IPR000544">
    <property type="entry name" value="Octanoyltransferase"/>
</dbReference>
<evidence type="ECO:0000256" key="4">
    <source>
        <dbReference type="ARBA" id="ARBA00024732"/>
    </source>
</evidence>
<dbReference type="NCBIfam" id="TIGR00214">
    <property type="entry name" value="lipB"/>
    <property type="match status" value="1"/>
</dbReference>
<evidence type="ECO:0000256" key="1">
    <source>
        <dbReference type="ARBA" id="ARBA00004821"/>
    </source>
</evidence>
<evidence type="ECO:0000256" key="3">
    <source>
        <dbReference type="ARBA" id="ARBA00023315"/>
    </source>
</evidence>
<keyword evidence="3 5" id="KW-0012">Acyltransferase</keyword>
<dbReference type="NCBIfam" id="NF010925">
    <property type="entry name" value="PRK14345.1"/>
    <property type="match status" value="1"/>
</dbReference>
<feature type="site" description="Lowers pKa of active site Cys" evidence="5">
    <location>
        <position position="160"/>
    </location>
</feature>
<dbReference type="UniPathway" id="UPA00538">
    <property type="reaction ID" value="UER00592"/>
</dbReference>
<evidence type="ECO:0000256" key="2">
    <source>
        <dbReference type="ARBA" id="ARBA00022679"/>
    </source>
</evidence>
<feature type="compositionally biased region" description="Polar residues" evidence="6">
    <location>
        <begin position="232"/>
        <end position="243"/>
    </location>
</feature>
<comment type="function">
    <text evidence="4 5">Catalyzes the transfer of endogenously produced octanoic acid from octanoyl-acyl-carrier-protein onto the lipoyl domains of lipoate-dependent enzymes. Lipoyl-ACP can also act as a substrate although octanoyl-ACP is likely to be the physiological substrate.</text>
</comment>
<dbReference type="InterPro" id="IPR004143">
    <property type="entry name" value="BPL_LPL_catalytic"/>
</dbReference>
<comment type="caution">
    <text evidence="8">The sequence shown here is derived from an EMBL/GenBank/DDBJ whole genome shotgun (WGS) entry which is preliminary data.</text>
</comment>
<keyword evidence="2 5" id="KW-0808">Transferase</keyword>
<accession>A0A251YAW7</accession>
<sequence>MPARALARRWPRAYAGRVVDIVVTGLSANSVPYIEALERQRALHADVVAGRAQDTVILLEHPSVYTAGRRTEPEDRPPDGTPVIDVDRGGRITWHGPGQLVGYPIVRLPEPLDVVAHVRRLEDALIGLLADLGVASCRVDGRSGVWIRGVAPDGSPRNEKVAAIGVRVAERVTMHGFALNCSNAFDAYDRIVACGIRDAGVTSISRVLGRTVTPADVVPLLRPHLVRALSSNGSAMTSTSPLSSVAAGARA</sequence>
<gene>
    <name evidence="5 8" type="primary">lipB</name>
    <name evidence="8" type="ORF">BFL34_00744</name>
</gene>
<comment type="subcellular location">
    <subcellularLocation>
        <location evidence="5">Cytoplasm</location>
    </subcellularLocation>
</comment>
<feature type="binding site" evidence="5">
    <location>
        <begin position="163"/>
        <end position="165"/>
    </location>
    <ligand>
        <name>substrate</name>
    </ligand>
</feature>
<keyword evidence="5" id="KW-0963">Cytoplasm</keyword>
<dbReference type="PANTHER" id="PTHR10993">
    <property type="entry name" value="OCTANOYLTRANSFERASE"/>
    <property type="match status" value="1"/>
</dbReference>
<evidence type="ECO:0000313" key="8">
    <source>
        <dbReference type="EMBL" id="OUE21392.1"/>
    </source>
</evidence>
<reference evidence="8 9" key="1">
    <citation type="submission" date="2016-08" db="EMBL/GenBank/DDBJ databases">
        <title>Genome sequence of Clavibacter michiganensis spp strain CFBP7494.</title>
        <authorList>
            <person name="Thapa S.P."/>
            <person name="Coaker G."/>
            <person name="Jacques M.-A."/>
        </authorList>
    </citation>
    <scope>NUCLEOTIDE SEQUENCE [LARGE SCALE GENOMIC DNA]</scope>
    <source>
        <strain evidence="8">CFBP7494</strain>
    </source>
</reference>
<comment type="pathway">
    <text evidence="1 5">Protein modification; protein lipoylation via endogenous pathway; protein N(6)-(lipoyl)lysine from octanoyl-[acyl-carrier-protein]: step 1/2.</text>
</comment>
<dbReference type="GO" id="GO:0005737">
    <property type="term" value="C:cytoplasm"/>
    <property type="evidence" value="ECO:0007669"/>
    <property type="project" value="UniProtKB-SubCell"/>
</dbReference>
<feature type="binding site" evidence="5">
    <location>
        <begin position="88"/>
        <end position="95"/>
    </location>
    <ligand>
        <name>substrate</name>
    </ligand>
</feature>
<organism evidence="8 9">
    <name type="scientific">Clavibacter michiganensis</name>
    <dbReference type="NCBI Taxonomy" id="28447"/>
    <lineage>
        <taxon>Bacteria</taxon>
        <taxon>Bacillati</taxon>
        <taxon>Actinomycetota</taxon>
        <taxon>Actinomycetes</taxon>
        <taxon>Micrococcales</taxon>
        <taxon>Microbacteriaceae</taxon>
        <taxon>Clavibacter</taxon>
    </lineage>
</organism>
<dbReference type="EMBL" id="MDJW01000007">
    <property type="protein sequence ID" value="OUE21392.1"/>
    <property type="molecule type" value="Genomic_DNA"/>
</dbReference>
<evidence type="ECO:0000256" key="6">
    <source>
        <dbReference type="SAM" id="MobiDB-lite"/>
    </source>
</evidence>
<feature type="region of interest" description="Disordered" evidence="6">
    <location>
        <begin position="232"/>
        <end position="251"/>
    </location>
</feature>
<comment type="catalytic activity">
    <reaction evidence="5">
        <text>octanoyl-[ACP] + L-lysyl-[protein] = N(6)-octanoyl-L-lysyl-[protein] + holo-[ACP] + H(+)</text>
        <dbReference type="Rhea" id="RHEA:17665"/>
        <dbReference type="Rhea" id="RHEA-COMP:9636"/>
        <dbReference type="Rhea" id="RHEA-COMP:9685"/>
        <dbReference type="Rhea" id="RHEA-COMP:9752"/>
        <dbReference type="Rhea" id="RHEA-COMP:9928"/>
        <dbReference type="ChEBI" id="CHEBI:15378"/>
        <dbReference type="ChEBI" id="CHEBI:29969"/>
        <dbReference type="ChEBI" id="CHEBI:64479"/>
        <dbReference type="ChEBI" id="CHEBI:78463"/>
        <dbReference type="ChEBI" id="CHEBI:78809"/>
        <dbReference type="EC" id="2.3.1.181"/>
    </reaction>
</comment>
<dbReference type="CDD" id="cd16444">
    <property type="entry name" value="LipB"/>
    <property type="match status" value="1"/>
</dbReference>
<dbReference type="AlphaFoldDB" id="A0A251YAW7"/>
<feature type="binding site" evidence="5">
    <location>
        <begin position="176"/>
        <end position="178"/>
    </location>
    <ligand>
        <name>substrate</name>
    </ligand>
</feature>
<dbReference type="Gene3D" id="3.30.930.10">
    <property type="entry name" value="Bira Bifunctional Protein, Domain 2"/>
    <property type="match status" value="1"/>
</dbReference>
<comment type="miscellaneous">
    <text evidence="5">In the reaction, the free carboxyl group of octanoic acid is attached via an amide linkage to the epsilon-amino group of a specific lysine residue of lipoyl domains of lipoate-dependent enzymes.</text>
</comment>
<feature type="domain" description="BPL/LPL catalytic" evidence="7">
    <location>
        <begin position="50"/>
        <end position="233"/>
    </location>
</feature>
<dbReference type="PROSITE" id="PS01313">
    <property type="entry name" value="LIPB"/>
    <property type="match status" value="1"/>
</dbReference>
<evidence type="ECO:0000313" key="9">
    <source>
        <dbReference type="Proteomes" id="UP000194837"/>
    </source>
</evidence>
<dbReference type="PANTHER" id="PTHR10993:SF7">
    <property type="entry name" value="LIPOYLTRANSFERASE 2, MITOCHONDRIAL-RELATED"/>
    <property type="match status" value="1"/>
</dbReference>
<dbReference type="EC" id="2.3.1.181" evidence="5"/>
<name>A0A251YAW7_9MICO</name>
<protein>
    <recommendedName>
        <fullName evidence="5">Octanoyltransferase</fullName>
        <ecNumber evidence="5">2.3.1.181</ecNumber>
    </recommendedName>
    <alternativeName>
        <fullName evidence="5">Lipoate-protein ligase B</fullName>
    </alternativeName>
    <alternativeName>
        <fullName evidence="5">Lipoyl/octanoyl transferase</fullName>
    </alternativeName>
    <alternativeName>
        <fullName evidence="5">Octanoyl-[acyl-carrier-protein]-protein N-octanoyltransferase</fullName>
    </alternativeName>
</protein>
<dbReference type="HAMAP" id="MF_00013">
    <property type="entry name" value="LipB"/>
    <property type="match status" value="1"/>
</dbReference>
<dbReference type="SUPFAM" id="SSF55681">
    <property type="entry name" value="Class II aaRS and biotin synthetases"/>
    <property type="match status" value="1"/>
</dbReference>
<dbReference type="PROSITE" id="PS51733">
    <property type="entry name" value="BPL_LPL_CATALYTIC"/>
    <property type="match status" value="1"/>
</dbReference>